<evidence type="ECO:0000259" key="10">
    <source>
        <dbReference type="PROSITE" id="PS50011"/>
    </source>
</evidence>
<dbReference type="InterPro" id="IPR000719">
    <property type="entry name" value="Prot_kinase_dom"/>
</dbReference>
<evidence type="ECO:0000256" key="7">
    <source>
        <dbReference type="PIRSR" id="PIRSR630616-2"/>
    </source>
</evidence>
<organism evidence="11 12">
    <name type="scientific">Thamnocephalis sphaerospora</name>
    <dbReference type="NCBI Taxonomy" id="78915"/>
    <lineage>
        <taxon>Eukaryota</taxon>
        <taxon>Fungi</taxon>
        <taxon>Fungi incertae sedis</taxon>
        <taxon>Zoopagomycota</taxon>
        <taxon>Zoopagomycotina</taxon>
        <taxon>Zoopagomycetes</taxon>
        <taxon>Zoopagales</taxon>
        <taxon>Sigmoideomycetaceae</taxon>
        <taxon>Thamnocephalis</taxon>
    </lineage>
</organism>
<feature type="domain" description="Protein kinase" evidence="10">
    <location>
        <begin position="1"/>
        <end position="218"/>
    </location>
</feature>
<dbReference type="AlphaFoldDB" id="A0A4P9XRH9"/>
<evidence type="ECO:0000256" key="5">
    <source>
        <dbReference type="ARBA" id="ARBA00022840"/>
    </source>
</evidence>
<protein>
    <submittedName>
        <fullName evidence="11">Kinase-like domain-containing protein</fullName>
    </submittedName>
</protein>
<dbReference type="Gene3D" id="1.10.510.10">
    <property type="entry name" value="Transferase(Phosphotransferase) domain 1"/>
    <property type="match status" value="1"/>
</dbReference>
<dbReference type="STRING" id="78915.A0A4P9XRH9"/>
<dbReference type="PROSITE" id="PS50011">
    <property type="entry name" value="PROTEIN_KINASE_DOM"/>
    <property type="match status" value="1"/>
</dbReference>
<keyword evidence="1" id="KW-0723">Serine/threonine-protein kinase</keyword>
<dbReference type="EMBL" id="KZ992580">
    <property type="protein sequence ID" value="RKP08668.1"/>
    <property type="molecule type" value="Genomic_DNA"/>
</dbReference>
<evidence type="ECO:0000256" key="2">
    <source>
        <dbReference type="ARBA" id="ARBA00022679"/>
    </source>
</evidence>
<accession>A0A4P9XRH9</accession>
<dbReference type="OrthoDB" id="289250at2759"/>
<evidence type="ECO:0000256" key="8">
    <source>
        <dbReference type="PIRSR" id="PIRSR630616-3"/>
    </source>
</evidence>
<evidence type="ECO:0000256" key="4">
    <source>
        <dbReference type="ARBA" id="ARBA00022777"/>
    </source>
</evidence>
<dbReference type="InterPro" id="IPR008271">
    <property type="entry name" value="Ser/Thr_kinase_AS"/>
</dbReference>
<feature type="binding site" evidence="7">
    <location>
        <begin position="80"/>
        <end position="81"/>
    </location>
    <ligand>
        <name>ATP</name>
        <dbReference type="ChEBI" id="CHEBI:30616"/>
    </ligand>
</feature>
<keyword evidence="3 7" id="KW-0547">Nucleotide-binding</keyword>
<dbReference type="Pfam" id="PF00069">
    <property type="entry name" value="Pkinase"/>
    <property type="match status" value="1"/>
</dbReference>
<keyword evidence="12" id="KW-1185">Reference proteome</keyword>
<evidence type="ECO:0000313" key="11">
    <source>
        <dbReference type="EMBL" id="RKP08668.1"/>
    </source>
</evidence>
<feature type="active site" description="Proton acceptor" evidence="6">
    <location>
        <position position="76"/>
    </location>
</feature>
<feature type="binding site" evidence="7">
    <location>
        <position position="103"/>
    </location>
    <ligand>
        <name>ATP</name>
        <dbReference type="ChEBI" id="CHEBI:30616"/>
    </ligand>
</feature>
<keyword evidence="5 7" id="KW-0067">ATP-binding</keyword>
<gene>
    <name evidence="11" type="ORF">THASP1DRAFT_15339</name>
</gene>
<feature type="non-terminal residue" evidence="11">
    <location>
        <position position="1"/>
    </location>
</feature>
<feature type="binding site" evidence="7">
    <location>
        <begin position="24"/>
        <end position="26"/>
    </location>
    <ligand>
        <name>ATP</name>
        <dbReference type="ChEBI" id="CHEBI:30616"/>
    </ligand>
</feature>
<feature type="cross-link" description="Glycyl lysine isopeptide (Lys-Gly) (interchain with G-Cter in SUMO2)" evidence="8">
    <location>
        <position position="78"/>
    </location>
</feature>
<dbReference type="SMART" id="SM00220">
    <property type="entry name" value="S_TKc"/>
    <property type="match status" value="1"/>
</dbReference>
<keyword evidence="4 11" id="KW-0418">Kinase</keyword>
<sequence>LCHPNVVRIYDEMETDSVYCLVLEHADGGDLYDWTTHLHREDADAAPLPELVVRDIFGQLACAIGYLHQQGITHRDVKLENILLSRVPVSTARPSGLRVILADFGLAVAQTPPDMQQPLAAGSDEYAAPEVVLSAASATTDVWALGIVLYALLFGRLPFLRKINQTRRSFLYRVARGDVSFPADATVSVPAADLARALLRRRPGERIAVADIWTMPWLHGWSPVTADLTTPMPSTACAPSHSSAMGMTSTGDADAMASRRSHRHASAATTGMAH</sequence>
<evidence type="ECO:0000256" key="6">
    <source>
        <dbReference type="PIRSR" id="PIRSR630616-1"/>
    </source>
</evidence>
<name>A0A4P9XRH9_9FUNG</name>
<evidence type="ECO:0000256" key="9">
    <source>
        <dbReference type="SAM" id="MobiDB-lite"/>
    </source>
</evidence>
<evidence type="ECO:0000313" key="12">
    <source>
        <dbReference type="Proteomes" id="UP000271241"/>
    </source>
</evidence>
<evidence type="ECO:0000256" key="3">
    <source>
        <dbReference type="ARBA" id="ARBA00022741"/>
    </source>
</evidence>
<dbReference type="PROSITE" id="PS00108">
    <property type="entry name" value="PROTEIN_KINASE_ST"/>
    <property type="match status" value="1"/>
</dbReference>
<dbReference type="InterPro" id="IPR030616">
    <property type="entry name" value="Aur-like"/>
</dbReference>
<feature type="region of interest" description="Disordered" evidence="9">
    <location>
        <begin position="235"/>
        <end position="274"/>
    </location>
</feature>
<dbReference type="GO" id="GO:0004674">
    <property type="term" value="F:protein serine/threonine kinase activity"/>
    <property type="evidence" value="ECO:0007669"/>
    <property type="project" value="UniProtKB-KW"/>
</dbReference>
<dbReference type="PANTHER" id="PTHR24350">
    <property type="entry name" value="SERINE/THREONINE-PROTEIN KINASE IAL-RELATED"/>
    <property type="match status" value="1"/>
</dbReference>
<proteinExistence type="predicted"/>
<evidence type="ECO:0000256" key="1">
    <source>
        <dbReference type="ARBA" id="ARBA00022527"/>
    </source>
</evidence>
<reference evidence="12" key="1">
    <citation type="journal article" date="2018" name="Nat. Microbiol.">
        <title>Leveraging single-cell genomics to expand the fungal tree of life.</title>
        <authorList>
            <person name="Ahrendt S.R."/>
            <person name="Quandt C.A."/>
            <person name="Ciobanu D."/>
            <person name="Clum A."/>
            <person name="Salamov A."/>
            <person name="Andreopoulos B."/>
            <person name="Cheng J.F."/>
            <person name="Woyke T."/>
            <person name="Pelin A."/>
            <person name="Henrissat B."/>
            <person name="Reynolds N.K."/>
            <person name="Benny G.L."/>
            <person name="Smith M.E."/>
            <person name="James T.Y."/>
            <person name="Grigoriev I.V."/>
        </authorList>
    </citation>
    <scope>NUCLEOTIDE SEQUENCE [LARGE SCALE GENOMIC DNA]</scope>
    <source>
        <strain evidence="12">RSA 1356</strain>
    </source>
</reference>
<feature type="compositionally biased region" description="Polar residues" evidence="9">
    <location>
        <begin position="240"/>
        <end position="251"/>
    </location>
</feature>
<dbReference type="InterPro" id="IPR011009">
    <property type="entry name" value="Kinase-like_dom_sf"/>
</dbReference>
<dbReference type="SUPFAM" id="SSF56112">
    <property type="entry name" value="Protein kinase-like (PK-like)"/>
    <property type="match status" value="1"/>
</dbReference>
<keyword evidence="2" id="KW-0808">Transferase</keyword>
<dbReference type="GO" id="GO:0005524">
    <property type="term" value="F:ATP binding"/>
    <property type="evidence" value="ECO:0007669"/>
    <property type="project" value="UniProtKB-KW"/>
</dbReference>
<dbReference type="Proteomes" id="UP000271241">
    <property type="component" value="Unassembled WGS sequence"/>
</dbReference>